<sequence>MENNQLDDMDIEVLHSMWPEDIGGDKQFNVERPGGDQDMLEEVTIPEDPTIVDFKRLLELTNYTDKGSSQMAYLVKHWEYQQSNAVRLLREELDNLSRQRQESELKKLEILEEHKFEEERYGGDKRPISIMDEVIDIWKDIPRRKNDVILQSNRVEVDAEYDTVEYWKQRALDLEKMVEASMQREQALAEKLQENIANLEKQSSPVEELSQILKRADNFLHFVLQNAPVVMGHQDKELRYRFIYNHFPSLHEEDILGKTDVEIFSGAGVKESQDFKKEVMEKGLPAKREITFETDLFGSKTFLIYVEPVFSKSGETIGVNYMGMDVTDQVRKREKMAKLREEIAVQKAKETELNKTIHITEETMRAKQMLATMSHEIRSPLSGVVSMADILANTKLDREQRQLLDVMISSGDLVLQLINDILDLSKVESGVMKLEAAKFRPREVVKHVLQTAAASLQKILTLEGDVADDVPIEVIGDVLRIRQILTNLISNAIKFTPEGKVGIKLYVVQEPPFAKEGLRQKSKAYQPTTDAVKEEKQQSKSQTSNDQNGFHSPKHGDDSANNGNSLDGDLDDQSHLHETTVWICCDVYDTGIGIPENALPTLFKKYMQVSADHARKYGGTGLGLAICKQLVELMGGRLTVTSKVQCGSTFTFILPYQVSPIEAHSDDPDELPDTADQDSVTDDLTAGFFQFRPRTLGSLFSSNGSSRTQKLLPNSIGFC</sequence>
<dbReference type="Proteomes" id="UP001164539">
    <property type="component" value="Chromosome 10"/>
</dbReference>
<dbReference type="EMBL" id="CM051403">
    <property type="protein sequence ID" value="KAJ4707720.1"/>
    <property type="molecule type" value="Genomic_DNA"/>
</dbReference>
<comment type="caution">
    <text evidence="1">The sequence shown here is derived from an EMBL/GenBank/DDBJ whole genome shotgun (WGS) entry which is preliminary data.</text>
</comment>
<keyword evidence="2" id="KW-1185">Reference proteome</keyword>
<evidence type="ECO:0000313" key="1">
    <source>
        <dbReference type="EMBL" id="KAJ4707720.1"/>
    </source>
</evidence>
<proteinExistence type="predicted"/>
<organism evidence="1 2">
    <name type="scientific">Melia azedarach</name>
    <name type="common">Chinaberry tree</name>
    <dbReference type="NCBI Taxonomy" id="155640"/>
    <lineage>
        <taxon>Eukaryota</taxon>
        <taxon>Viridiplantae</taxon>
        <taxon>Streptophyta</taxon>
        <taxon>Embryophyta</taxon>
        <taxon>Tracheophyta</taxon>
        <taxon>Spermatophyta</taxon>
        <taxon>Magnoliopsida</taxon>
        <taxon>eudicotyledons</taxon>
        <taxon>Gunneridae</taxon>
        <taxon>Pentapetalae</taxon>
        <taxon>rosids</taxon>
        <taxon>malvids</taxon>
        <taxon>Sapindales</taxon>
        <taxon>Meliaceae</taxon>
        <taxon>Melia</taxon>
    </lineage>
</organism>
<gene>
    <name evidence="1" type="ORF">OWV82_017795</name>
</gene>
<name>A0ACC1X8I7_MELAZ</name>
<reference evidence="1 2" key="1">
    <citation type="journal article" date="2023" name="Science">
        <title>Complex scaffold remodeling in plant triterpene biosynthesis.</title>
        <authorList>
            <person name="De La Pena R."/>
            <person name="Hodgson H."/>
            <person name="Liu J.C."/>
            <person name="Stephenson M.J."/>
            <person name="Martin A.C."/>
            <person name="Owen C."/>
            <person name="Harkess A."/>
            <person name="Leebens-Mack J."/>
            <person name="Jimenez L.E."/>
            <person name="Osbourn A."/>
            <person name="Sattely E.S."/>
        </authorList>
    </citation>
    <scope>NUCLEOTIDE SEQUENCE [LARGE SCALE GENOMIC DNA]</scope>
    <source>
        <strain evidence="2">cv. JPN11</strain>
        <tissue evidence="1">Leaf</tissue>
    </source>
</reference>
<protein>
    <submittedName>
        <fullName evidence="1">Histidine kinase 5-like</fullName>
    </submittedName>
</protein>
<accession>A0ACC1X8I7</accession>
<evidence type="ECO:0000313" key="2">
    <source>
        <dbReference type="Proteomes" id="UP001164539"/>
    </source>
</evidence>